<dbReference type="AlphaFoldDB" id="A0AAQ4EBJ3"/>
<sequence length="593" mass="66751">MGATQRFSCSSNVCHVKARLASRVPPCSDFYAYVCAEWDEGNLQSPHEAHLAGVLQRLQRTLAQEPVPSRQQSSFQKAAAFYQSCLAVLMDGKSELREVSQALKSAGVRWPRRSKNPDLLLAASRLRLIFDLDAPLVFKMPDAATLSVEPPSRGWLLDAKRIRYALDFSGKYLEYFRVLWRAFDDGDTVEADAVKLRATEDAMFLRFRTAESSWTAAPKRQTYALSALPYICAPFSGYRWYALLKEIFYCDQEMVTAVEIKDNNTFSVVCRMVNDLHEAAVHYYVEWLAVQTLAANSDRSISQFILNGADIVTLAVPSVCFRKTMRLFGEPVLINGTRRWREESPTSLSDVRRVAKDVREALSEVVRNISELAQADMLLKDLLSEEPYAEYRERIVESVYSAVPDMSQGYLRNQRSLLNVSLNRDAIDSLGFSWEALEDTLHNGASVRPQLSAERLFLKLSYAAYFLHNADMSHEYNYASFGVVVARQLLALHRHAMRPVAPGFSPTNRGQSTGSLVASRSDFSIAVDVALTAAFKAHGHKAGPRKSRDFFLVTCFQVCSGRNTQKQRRNFVLDFAASKAFHTAFSCLSKSHK</sequence>
<dbReference type="InterPro" id="IPR024079">
    <property type="entry name" value="MetalloPept_cat_dom_sf"/>
</dbReference>
<name>A0AAQ4EBJ3_AMBAM</name>
<evidence type="ECO:0000256" key="1">
    <source>
        <dbReference type="ARBA" id="ARBA00007357"/>
    </source>
</evidence>
<accession>A0AAQ4EBJ3</accession>
<dbReference type="SUPFAM" id="SSF55486">
    <property type="entry name" value="Metalloproteases ('zincins'), catalytic domain"/>
    <property type="match status" value="1"/>
</dbReference>
<dbReference type="GO" id="GO:0004222">
    <property type="term" value="F:metalloendopeptidase activity"/>
    <property type="evidence" value="ECO:0007669"/>
    <property type="project" value="InterPro"/>
</dbReference>
<evidence type="ECO:0000313" key="3">
    <source>
        <dbReference type="EMBL" id="KAK8771962.1"/>
    </source>
</evidence>
<dbReference type="PANTHER" id="PTHR11733:SF241">
    <property type="entry name" value="GH26575P-RELATED"/>
    <property type="match status" value="1"/>
</dbReference>
<dbReference type="InterPro" id="IPR000718">
    <property type="entry name" value="Peptidase_M13"/>
</dbReference>
<reference evidence="3 4" key="1">
    <citation type="journal article" date="2023" name="Arcadia Sci">
        <title>De novo assembly of a long-read Amblyomma americanum tick genome.</title>
        <authorList>
            <person name="Chou S."/>
            <person name="Poskanzer K.E."/>
            <person name="Rollins M."/>
            <person name="Thuy-Boun P.S."/>
        </authorList>
    </citation>
    <scope>NUCLEOTIDE SEQUENCE [LARGE SCALE GENOMIC DNA]</scope>
    <source>
        <strain evidence="3">F_SG_1</strain>
        <tissue evidence="3">Salivary glands</tissue>
    </source>
</reference>
<comment type="caution">
    <text evidence="3">The sequence shown here is derived from an EMBL/GenBank/DDBJ whole genome shotgun (WGS) entry which is preliminary data.</text>
</comment>
<dbReference type="Pfam" id="PF05649">
    <property type="entry name" value="Peptidase_M13_N"/>
    <property type="match status" value="1"/>
</dbReference>
<dbReference type="InterPro" id="IPR042089">
    <property type="entry name" value="Peptidase_M13_dom_2"/>
</dbReference>
<dbReference type="PANTHER" id="PTHR11733">
    <property type="entry name" value="ZINC METALLOPROTEASE FAMILY M13 NEPRILYSIN-RELATED"/>
    <property type="match status" value="1"/>
</dbReference>
<dbReference type="InterPro" id="IPR008753">
    <property type="entry name" value="Peptidase_M13_N"/>
</dbReference>
<protein>
    <recommendedName>
        <fullName evidence="2">Peptidase M13 N-terminal domain-containing protein</fullName>
    </recommendedName>
</protein>
<evidence type="ECO:0000259" key="2">
    <source>
        <dbReference type="Pfam" id="PF05649"/>
    </source>
</evidence>
<gene>
    <name evidence="3" type="ORF">V5799_024794</name>
</gene>
<dbReference type="Proteomes" id="UP001321473">
    <property type="component" value="Unassembled WGS sequence"/>
</dbReference>
<keyword evidence="4" id="KW-1185">Reference proteome</keyword>
<feature type="domain" description="Peptidase M13 N-terminal" evidence="2">
    <location>
        <begin position="26"/>
        <end position="368"/>
    </location>
</feature>
<dbReference type="Gene3D" id="1.10.1380.10">
    <property type="entry name" value="Neutral endopeptidase , domain2"/>
    <property type="match status" value="1"/>
</dbReference>
<organism evidence="3 4">
    <name type="scientific">Amblyomma americanum</name>
    <name type="common">Lone star tick</name>
    <dbReference type="NCBI Taxonomy" id="6943"/>
    <lineage>
        <taxon>Eukaryota</taxon>
        <taxon>Metazoa</taxon>
        <taxon>Ecdysozoa</taxon>
        <taxon>Arthropoda</taxon>
        <taxon>Chelicerata</taxon>
        <taxon>Arachnida</taxon>
        <taxon>Acari</taxon>
        <taxon>Parasitiformes</taxon>
        <taxon>Ixodida</taxon>
        <taxon>Ixodoidea</taxon>
        <taxon>Ixodidae</taxon>
        <taxon>Amblyomminae</taxon>
        <taxon>Amblyomma</taxon>
    </lineage>
</organism>
<dbReference type="Gene3D" id="3.40.390.10">
    <property type="entry name" value="Collagenase (Catalytic Domain)"/>
    <property type="match status" value="1"/>
</dbReference>
<dbReference type="GO" id="GO:0005886">
    <property type="term" value="C:plasma membrane"/>
    <property type="evidence" value="ECO:0007669"/>
    <property type="project" value="TreeGrafter"/>
</dbReference>
<comment type="similarity">
    <text evidence="1">Belongs to the peptidase M13 family.</text>
</comment>
<evidence type="ECO:0000313" key="4">
    <source>
        <dbReference type="Proteomes" id="UP001321473"/>
    </source>
</evidence>
<proteinExistence type="inferred from homology"/>
<dbReference type="GO" id="GO:0016485">
    <property type="term" value="P:protein processing"/>
    <property type="evidence" value="ECO:0007669"/>
    <property type="project" value="TreeGrafter"/>
</dbReference>
<dbReference type="EMBL" id="JARKHS020019046">
    <property type="protein sequence ID" value="KAK8771962.1"/>
    <property type="molecule type" value="Genomic_DNA"/>
</dbReference>
<dbReference type="PROSITE" id="PS51885">
    <property type="entry name" value="NEPRILYSIN"/>
    <property type="match status" value="1"/>
</dbReference>